<dbReference type="AlphaFoldDB" id="A0A6V7PYV1"/>
<proteinExistence type="predicted"/>
<dbReference type="EMBL" id="LR862153">
    <property type="protein sequence ID" value="CAD1835925.1"/>
    <property type="molecule type" value="Genomic_DNA"/>
</dbReference>
<dbReference type="SUPFAM" id="SSF53098">
    <property type="entry name" value="Ribonuclease H-like"/>
    <property type="match status" value="1"/>
</dbReference>
<gene>
    <name evidence="2" type="ORF">CB5_LOCUS19136</name>
</gene>
<dbReference type="Pfam" id="PF13456">
    <property type="entry name" value="RVT_3"/>
    <property type="match status" value="1"/>
</dbReference>
<dbReference type="InterPro" id="IPR012337">
    <property type="entry name" value="RNaseH-like_sf"/>
</dbReference>
<dbReference type="PANTHER" id="PTHR47723">
    <property type="entry name" value="OS05G0353850 PROTEIN"/>
    <property type="match status" value="1"/>
</dbReference>
<dbReference type="InterPro" id="IPR002156">
    <property type="entry name" value="RNaseH_domain"/>
</dbReference>
<dbReference type="InterPro" id="IPR053151">
    <property type="entry name" value="RNase_H-like"/>
</dbReference>
<dbReference type="GO" id="GO:0004523">
    <property type="term" value="F:RNA-DNA hybrid ribonuclease activity"/>
    <property type="evidence" value="ECO:0007669"/>
    <property type="project" value="InterPro"/>
</dbReference>
<dbReference type="CDD" id="cd06222">
    <property type="entry name" value="RNase_H_like"/>
    <property type="match status" value="1"/>
</dbReference>
<evidence type="ECO:0000259" key="1">
    <source>
        <dbReference type="Pfam" id="PF13456"/>
    </source>
</evidence>
<protein>
    <recommendedName>
        <fullName evidence="1">RNase H type-1 domain-containing protein</fullName>
    </recommendedName>
</protein>
<dbReference type="PANTHER" id="PTHR47723:SF19">
    <property type="entry name" value="POLYNUCLEOTIDYL TRANSFERASE, RIBONUCLEASE H-LIKE SUPERFAMILY PROTEIN"/>
    <property type="match status" value="1"/>
</dbReference>
<feature type="domain" description="RNase H type-1" evidence="1">
    <location>
        <begin position="131"/>
        <end position="193"/>
    </location>
</feature>
<reference evidence="2" key="1">
    <citation type="submission" date="2020-07" db="EMBL/GenBank/DDBJ databases">
        <authorList>
            <person name="Lin J."/>
        </authorList>
    </citation>
    <scope>NUCLEOTIDE SEQUENCE</scope>
</reference>
<dbReference type="InterPro" id="IPR044730">
    <property type="entry name" value="RNase_H-like_dom_plant"/>
</dbReference>
<dbReference type="Gene3D" id="3.30.420.10">
    <property type="entry name" value="Ribonuclease H-like superfamily/Ribonuclease H"/>
    <property type="match status" value="1"/>
</dbReference>
<sequence length="232" mass="26502">METKRWRSGLTSLRICSRISVQRILYYDYLSSMELLGIIQKVKQSWYEISTQFKPRTEDNLAKKRMLANARIHHEGRVQVEARIIYWVKPPPGMLKLNVDGASKGNPGRSGGGGGIICRGTAKPILSEVLNCRPSIVEMDSKIIVDMIVRRSKPPWTALPWWQEVIRLCERFHPIINHSYREGNRFADSLANFGVECGRNRIILSEAALPAQALGHIRLERLGFPNIRKISR</sequence>
<evidence type="ECO:0000313" key="2">
    <source>
        <dbReference type="EMBL" id="CAD1835925.1"/>
    </source>
</evidence>
<dbReference type="GO" id="GO:0003676">
    <property type="term" value="F:nucleic acid binding"/>
    <property type="evidence" value="ECO:0007669"/>
    <property type="project" value="InterPro"/>
</dbReference>
<accession>A0A6V7PYV1</accession>
<dbReference type="InterPro" id="IPR036397">
    <property type="entry name" value="RNaseH_sf"/>
</dbReference>
<name>A0A6V7PYV1_ANACO</name>
<organism evidence="2">
    <name type="scientific">Ananas comosus var. bracteatus</name>
    <name type="common">red pineapple</name>
    <dbReference type="NCBI Taxonomy" id="296719"/>
    <lineage>
        <taxon>Eukaryota</taxon>
        <taxon>Viridiplantae</taxon>
        <taxon>Streptophyta</taxon>
        <taxon>Embryophyta</taxon>
        <taxon>Tracheophyta</taxon>
        <taxon>Spermatophyta</taxon>
        <taxon>Magnoliopsida</taxon>
        <taxon>Liliopsida</taxon>
        <taxon>Poales</taxon>
        <taxon>Bromeliaceae</taxon>
        <taxon>Bromelioideae</taxon>
        <taxon>Ananas</taxon>
    </lineage>
</organism>